<feature type="transmembrane region" description="Helical" evidence="1">
    <location>
        <begin position="94"/>
        <end position="114"/>
    </location>
</feature>
<evidence type="ECO:0000256" key="1">
    <source>
        <dbReference type="SAM" id="Phobius"/>
    </source>
</evidence>
<dbReference type="EMBL" id="BMEM01000001">
    <property type="protein sequence ID" value="GGF45483.1"/>
    <property type="molecule type" value="Genomic_DNA"/>
</dbReference>
<feature type="transmembrane region" description="Helical" evidence="1">
    <location>
        <begin position="12"/>
        <end position="33"/>
    </location>
</feature>
<feature type="transmembrane region" description="Helical" evidence="1">
    <location>
        <begin position="45"/>
        <end position="63"/>
    </location>
</feature>
<name>A0A917BIL0_9MICO</name>
<keyword evidence="1" id="KW-0812">Transmembrane</keyword>
<keyword evidence="1" id="KW-0472">Membrane</keyword>
<organism evidence="2 3">
    <name type="scientific">Ornithinimicrobium tianjinense</name>
    <dbReference type="NCBI Taxonomy" id="1195761"/>
    <lineage>
        <taxon>Bacteria</taxon>
        <taxon>Bacillati</taxon>
        <taxon>Actinomycetota</taxon>
        <taxon>Actinomycetes</taxon>
        <taxon>Micrococcales</taxon>
        <taxon>Ornithinimicrobiaceae</taxon>
        <taxon>Ornithinimicrobium</taxon>
    </lineage>
</organism>
<proteinExistence type="predicted"/>
<evidence type="ECO:0000313" key="2">
    <source>
        <dbReference type="EMBL" id="GGF45483.1"/>
    </source>
</evidence>
<keyword evidence="3" id="KW-1185">Reference proteome</keyword>
<feature type="transmembrane region" description="Helical" evidence="1">
    <location>
        <begin position="69"/>
        <end position="87"/>
    </location>
</feature>
<accession>A0A917BIL0</accession>
<protein>
    <submittedName>
        <fullName evidence="2">Uncharacterized protein</fullName>
    </submittedName>
</protein>
<dbReference type="RefSeq" id="WP_188428626.1">
    <property type="nucleotide sequence ID" value="NZ_BAABKH010000005.1"/>
</dbReference>
<sequence>MKNSAVSLTVVQISAVVASLLAILQALLGFGVVQVRGLHGTLGNALFVVMLIAAVAAFLWSRTSGNKGLFMHAAGMAVLAIVQIGLGEMGQRSVHIAVGMLFLLGVLALATLSFRKPGTALDTAPVDRSRLRG</sequence>
<reference evidence="2" key="2">
    <citation type="submission" date="2020-09" db="EMBL/GenBank/DDBJ databases">
        <authorList>
            <person name="Sun Q."/>
            <person name="Zhou Y."/>
        </authorList>
    </citation>
    <scope>NUCLEOTIDE SEQUENCE</scope>
    <source>
        <strain evidence="2">CGMCC 1.12160</strain>
    </source>
</reference>
<evidence type="ECO:0000313" key="3">
    <source>
        <dbReference type="Proteomes" id="UP000605670"/>
    </source>
</evidence>
<gene>
    <name evidence="2" type="ORF">GCM10011366_11510</name>
</gene>
<dbReference type="AlphaFoldDB" id="A0A917BIL0"/>
<keyword evidence="1" id="KW-1133">Transmembrane helix</keyword>
<dbReference type="Proteomes" id="UP000605670">
    <property type="component" value="Unassembled WGS sequence"/>
</dbReference>
<reference evidence="2" key="1">
    <citation type="journal article" date="2014" name="Int. J. Syst. Evol. Microbiol.">
        <title>Complete genome sequence of Corynebacterium casei LMG S-19264T (=DSM 44701T), isolated from a smear-ripened cheese.</title>
        <authorList>
            <consortium name="US DOE Joint Genome Institute (JGI-PGF)"/>
            <person name="Walter F."/>
            <person name="Albersmeier A."/>
            <person name="Kalinowski J."/>
            <person name="Ruckert C."/>
        </authorList>
    </citation>
    <scope>NUCLEOTIDE SEQUENCE</scope>
    <source>
        <strain evidence="2">CGMCC 1.12160</strain>
    </source>
</reference>
<comment type="caution">
    <text evidence="2">The sequence shown here is derived from an EMBL/GenBank/DDBJ whole genome shotgun (WGS) entry which is preliminary data.</text>
</comment>